<dbReference type="HOGENOM" id="CLU_005391_3_1_1"/>
<sequence length="474" mass="52284">MSDTFQVTPWPLEAIPDVIQQLNATFKSGKTLSTEWRKQQLRNVWKMVNENEDAFREALTKDIGKPLVQTQVLELTLIKDCLDNLDKWLEKESVAVPSPFENWSPTIHRRPKGACLIIGAWNYPITLTLLPFIGLVASGNTGIIKPSELAPHTATLLATLFPKYLDTTCFAIVNGDKTVVQALLEQPFGHVVYTGSAGVGREIMRAAAQHLTPVTLELGGQNAVVVTADAKIELTATRIAWSKFAIAGQTCFAPNHVIVHEKVYDAFVDELKKTYQSYYQGKPEWKSVGKIVNNAHWERIMSLLSSSKGQIILGGKGNKDERFIEPTVVIDIDENDSTVETEIFGPILPVIKYSTIGDVERLLQKLSPDALALYVFTENLEEANKIISLSSTGTASINDCMAQIAPTSLPFGGVGKSGFGSYRGRASIETFSHKQSITTVPTVPEFEALMGWRYPYAESMETVKIVKANLEVPL</sequence>
<dbReference type="GO" id="GO:0004029">
    <property type="term" value="F:aldehyde dehydrogenase (NAD+) activity"/>
    <property type="evidence" value="ECO:0007669"/>
    <property type="project" value="TreeGrafter"/>
</dbReference>
<dbReference type="Gene3D" id="3.40.605.10">
    <property type="entry name" value="Aldehyde Dehydrogenase, Chain A, domain 1"/>
    <property type="match status" value="1"/>
</dbReference>
<dbReference type="InterPro" id="IPR016161">
    <property type="entry name" value="Ald_DH/histidinol_DH"/>
</dbReference>
<evidence type="ECO:0000256" key="5">
    <source>
        <dbReference type="PIRSR" id="PIRSR036492-1"/>
    </source>
</evidence>
<reference evidence="8" key="2">
    <citation type="submission" date="2015-01" db="EMBL/GenBank/DDBJ databases">
        <title>Evolutionary Origins and Diversification of the Mycorrhizal Mutualists.</title>
        <authorList>
            <consortium name="DOE Joint Genome Institute"/>
            <consortium name="Mycorrhizal Genomics Consortium"/>
            <person name="Kohler A."/>
            <person name="Kuo A."/>
            <person name="Nagy L.G."/>
            <person name="Floudas D."/>
            <person name="Copeland A."/>
            <person name="Barry K.W."/>
            <person name="Cichocki N."/>
            <person name="Veneault-Fourrey C."/>
            <person name="LaButti K."/>
            <person name="Lindquist E.A."/>
            <person name="Lipzen A."/>
            <person name="Lundell T."/>
            <person name="Morin E."/>
            <person name="Murat C."/>
            <person name="Riley R."/>
            <person name="Ohm R."/>
            <person name="Sun H."/>
            <person name="Tunlid A."/>
            <person name="Henrissat B."/>
            <person name="Grigoriev I.V."/>
            <person name="Hibbett D.S."/>
            <person name="Martin F."/>
        </authorList>
    </citation>
    <scope>NUCLEOTIDE SEQUENCE [LARGE SCALE GENOMIC DNA]</scope>
    <source>
        <strain evidence="8">Zn</strain>
    </source>
</reference>
<evidence type="ECO:0000313" key="8">
    <source>
        <dbReference type="Proteomes" id="UP000054321"/>
    </source>
</evidence>
<keyword evidence="3 4" id="KW-0560">Oxidoreductase</keyword>
<dbReference type="InterPro" id="IPR012394">
    <property type="entry name" value="Aldehyde_DH_NAD(P)"/>
</dbReference>
<dbReference type="GO" id="GO:0016117">
    <property type="term" value="P:carotenoid biosynthetic process"/>
    <property type="evidence" value="ECO:0007669"/>
    <property type="project" value="UniProtKB-KW"/>
</dbReference>
<evidence type="ECO:0000256" key="2">
    <source>
        <dbReference type="ARBA" id="ARBA00022746"/>
    </source>
</evidence>
<dbReference type="PANTHER" id="PTHR43570">
    <property type="entry name" value="ALDEHYDE DEHYDROGENASE"/>
    <property type="match status" value="1"/>
</dbReference>
<dbReference type="PANTHER" id="PTHR43570:SF16">
    <property type="entry name" value="ALDEHYDE DEHYDROGENASE TYPE III, ISOFORM Q"/>
    <property type="match status" value="1"/>
</dbReference>
<dbReference type="Gene3D" id="3.40.309.10">
    <property type="entry name" value="Aldehyde Dehydrogenase, Chain A, domain 2"/>
    <property type="match status" value="1"/>
</dbReference>
<dbReference type="Pfam" id="PF00171">
    <property type="entry name" value="Aldedh"/>
    <property type="match status" value="1"/>
</dbReference>
<evidence type="ECO:0000256" key="1">
    <source>
        <dbReference type="ARBA" id="ARBA00009986"/>
    </source>
</evidence>
<dbReference type="InterPro" id="IPR016162">
    <property type="entry name" value="Ald_DH_N"/>
</dbReference>
<evidence type="ECO:0000256" key="3">
    <source>
        <dbReference type="ARBA" id="ARBA00023002"/>
    </source>
</evidence>
<name>A0A0C3HY75_OIDMZ</name>
<organism evidence="7 8">
    <name type="scientific">Oidiodendron maius (strain Zn)</name>
    <dbReference type="NCBI Taxonomy" id="913774"/>
    <lineage>
        <taxon>Eukaryota</taxon>
        <taxon>Fungi</taxon>
        <taxon>Dikarya</taxon>
        <taxon>Ascomycota</taxon>
        <taxon>Pezizomycotina</taxon>
        <taxon>Leotiomycetes</taxon>
        <taxon>Leotiomycetes incertae sedis</taxon>
        <taxon>Myxotrichaceae</taxon>
        <taxon>Oidiodendron</taxon>
    </lineage>
</organism>
<dbReference type="PIRSF" id="PIRSF036492">
    <property type="entry name" value="ALDH"/>
    <property type="match status" value="1"/>
</dbReference>
<dbReference type="STRING" id="913774.A0A0C3HY75"/>
<accession>A0A0C3HY75</accession>
<dbReference type="EMBL" id="KN832870">
    <property type="protein sequence ID" value="KIN07157.1"/>
    <property type="molecule type" value="Genomic_DNA"/>
</dbReference>
<dbReference type="Proteomes" id="UP000054321">
    <property type="component" value="Unassembled WGS sequence"/>
</dbReference>
<feature type="domain" description="Aldehyde dehydrogenase" evidence="6">
    <location>
        <begin position="15"/>
        <end position="436"/>
    </location>
</feature>
<comment type="similarity">
    <text evidence="1 4">Belongs to the aldehyde dehydrogenase family.</text>
</comment>
<dbReference type="InterPro" id="IPR015590">
    <property type="entry name" value="Aldehyde_DH_dom"/>
</dbReference>
<dbReference type="InterPro" id="IPR016163">
    <property type="entry name" value="Ald_DH_C"/>
</dbReference>
<reference evidence="7 8" key="1">
    <citation type="submission" date="2014-04" db="EMBL/GenBank/DDBJ databases">
        <authorList>
            <consortium name="DOE Joint Genome Institute"/>
            <person name="Kuo A."/>
            <person name="Martino E."/>
            <person name="Perotto S."/>
            <person name="Kohler A."/>
            <person name="Nagy L.G."/>
            <person name="Floudas D."/>
            <person name="Copeland A."/>
            <person name="Barry K.W."/>
            <person name="Cichocki N."/>
            <person name="Veneault-Fourrey C."/>
            <person name="LaButti K."/>
            <person name="Lindquist E.A."/>
            <person name="Lipzen A."/>
            <person name="Lundell T."/>
            <person name="Morin E."/>
            <person name="Murat C."/>
            <person name="Sun H."/>
            <person name="Tunlid A."/>
            <person name="Henrissat B."/>
            <person name="Grigoriev I.V."/>
            <person name="Hibbett D.S."/>
            <person name="Martin F."/>
            <person name="Nordberg H.P."/>
            <person name="Cantor M.N."/>
            <person name="Hua S.X."/>
        </authorList>
    </citation>
    <scope>NUCLEOTIDE SEQUENCE [LARGE SCALE GENOMIC DNA]</scope>
    <source>
        <strain evidence="7 8">Zn</strain>
    </source>
</reference>
<dbReference type="AlphaFoldDB" id="A0A0C3HY75"/>
<gene>
    <name evidence="7" type="ORF">OIDMADRAFT_99422</name>
</gene>
<keyword evidence="2" id="KW-0125">Carotenoid biosynthesis</keyword>
<dbReference type="SUPFAM" id="SSF53720">
    <property type="entry name" value="ALDH-like"/>
    <property type="match status" value="1"/>
</dbReference>
<keyword evidence="8" id="KW-1185">Reference proteome</keyword>
<dbReference type="OrthoDB" id="440325at2759"/>
<dbReference type="GO" id="GO:0005737">
    <property type="term" value="C:cytoplasm"/>
    <property type="evidence" value="ECO:0007669"/>
    <property type="project" value="TreeGrafter"/>
</dbReference>
<dbReference type="GO" id="GO:0006081">
    <property type="term" value="P:aldehyde metabolic process"/>
    <property type="evidence" value="ECO:0007669"/>
    <property type="project" value="InterPro"/>
</dbReference>
<feature type="active site" evidence="5">
    <location>
        <position position="217"/>
    </location>
</feature>
<evidence type="ECO:0000259" key="6">
    <source>
        <dbReference type="Pfam" id="PF00171"/>
    </source>
</evidence>
<dbReference type="FunFam" id="3.40.605.10:FF:000004">
    <property type="entry name" value="Aldehyde dehydrogenase"/>
    <property type="match status" value="1"/>
</dbReference>
<protein>
    <recommendedName>
        <fullName evidence="4">Aldehyde dehydrogenase</fullName>
    </recommendedName>
</protein>
<evidence type="ECO:0000313" key="7">
    <source>
        <dbReference type="EMBL" id="KIN07157.1"/>
    </source>
</evidence>
<dbReference type="InParanoid" id="A0A0C3HY75"/>
<feature type="active site" evidence="5">
    <location>
        <position position="251"/>
    </location>
</feature>
<proteinExistence type="inferred from homology"/>
<evidence type="ECO:0000256" key="4">
    <source>
        <dbReference type="PIRNR" id="PIRNR036492"/>
    </source>
</evidence>